<dbReference type="AlphaFoldDB" id="A0A3N4I7T5"/>
<reference evidence="2 3" key="1">
    <citation type="journal article" date="2018" name="Nat. Ecol. Evol.">
        <title>Pezizomycetes genomes reveal the molecular basis of ectomycorrhizal truffle lifestyle.</title>
        <authorList>
            <person name="Murat C."/>
            <person name="Payen T."/>
            <person name="Noel B."/>
            <person name="Kuo A."/>
            <person name="Morin E."/>
            <person name="Chen J."/>
            <person name="Kohler A."/>
            <person name="Krizsan K."/>
            <person name="Balestrini R."/>
            <person name="Da Silva C."/>
            <person name="Montanini B."/>
            <person name="Hainaut M."/>
            <person name="Levati E."/>
            <person name="Barry K.W."/>
            <person name="Belfiori B."/>
            <person name="Cichocki N."/>
            <person name="Clum A."/>
            <person name="Dockter R.B."/>
            <person name="Fauchery L."/>
            <person name="Guy J."/>
            <person name="Iotti M."/>
            <person name="Le Tacon F."/>
            <person name="Lindquist E.A."/>
            <person name="Lipzen A."/>
            <person name="Malagnac F."/>
            <person name="Mello A."/>
            <person name="Molinier V."/>
            <person name="Miyauchi S."/>
            <person name="Poulain J."/>
            <person name="Riccioni C."/>
            <person name="Rubini A."/>
            <person name="Sitrit Y."/>
            <person name="Splivallo R."/>
            <person name="Traeger S."/>
            <person name="Wang M."/>
            <person name="Zifcakova L."/>
            <person name="Wipf D."/>
            <person name="Zambonelli A."/>
            <person name="Paolocci F."/>
            <person name="Nowrousian M."/>
            <person name="Ottonello S."/>
            <person name="Baldrian P."/>
            <person name="Spatafora J.W."/>
            <person name="Henrissat B."/>
            <person name="Nagy L.G."/>
            <person name="Aury J.M."/>
            <person name="Wincker P."/>
            <person name="Grigoriev I.V."/>
            <person name="Bonfante P."/>
            <person name="Martin F.M."/>
        </authorList>
    </citation>
    <scope>NUCLEOTIDE SEQUENCE [LARGE SCALE GENOMIC DNA]</scope>
    <source>
        <strain evidence="2 3">RN42</strain>
    </source>
</reference>
<accession>A0A3N4I7T5</accession>
<sequence length="260" mass="29337">MESSTSSSAHMRGSNSVSSYQIRPPGWTRLAASLSPQLQRSGPKPISLAHHSHHCLASPNIERPNKSIMESFNASSSSLSTILHHLPSTYAVCLDACASPDSLDHSFHLRPSTVPEKLHTFLELCNKKEGLIAYDEVLYDDRLKVFADAQVGHPPRDAYEIAQGLTYTEGATEFMVMMYKFFTDPCDDEPSHGFDTEDDVMDNWVKYVVVFVNRHGYLCEYTFEDGGRVKRVKWEYTEECYLKAISVLGYGLYRFPGLHL</sequence>
<name>A0A3N4I7T5_ASCIM</name>
<gene>
    <name evidence="2" type="ORF">BJ508DRAFT_307625</name>
</gene>
<feature type="region of interest" description="Disordered" evidence="1">
    <location>
        <begin position="1"/>
        <end position="20"/>
    </location>
</feature>
<proteinExistence type="predicted"/>
<keyword evidence="3" id="KW-1185">Reference proteome</keyword>
<dbReference type="Proteomes" id="UP000275078">
    <property type="component" value="Unassembled WGS sequence"/>
</dbReference>
<dbReference type="EMBL" id="ML119690">
    <property type="protein sequence ID" value="RPA80241.1"/>
    <property type="molecule type" value="Genomic_DNA"/>
</dbReference>
<evidence type="ECO:0000313" key="3">
    <source>
        <dbReference type="Proteomes" id="UP000275078"/>
    </source>
</evidence>
<evidence type="ECO:0000313" key="2">
    <source>
        <dbReference type="EMBL" id="RPA80241.1"/>
    </source>
</evidence>
<protein>
    <submittedName>
        <fullName evidence="2">Uncharacterized protein</fullName>
    </submittedName>
</protein>
<evidence type="ECO:0000256" key="1">
    <source>
        <dbReference type="SAM" id="MobiDB-lite"/>
    </source>
</evidence>
<organism evidence="2 3">
    <name type="scientific">Ascobolus immersus RN42</name>
    <dbReference type="NCBI Taxonomy" id="1160509"/>
    <lineage>
        <taxon>Eukaryota</taxon>
        <taxon>Fungi</taxon>
        <taxon>Dikarya</taxon>
        <taxon>Ascomycota</taxon>
        <taxon>Pezizomycotina</taxon>
        <taxon>Pezizomycetes</taxon>
        <taxon>Pezizales</taxon>
        <taxon>Ascobolaceae</taxon>
        <taxon>Ascobolus</taxon>
    </lineage>
</organism>